<evidence type="ECO:0000313" key="23">
    <source>
        <dbReference type="Proteomes" id="UP001054252"/>
    </source>
</evidence>
<dbReference type="InterPro" id="IPR001245">
    <property type="entry name" value="Ser-Thr/Tyr_kinase_cat_dom"/>
</dbReference>
<dbReference type="Pfam" id="PF23473">
    <property type="entry name" value="LysM3_LYK4_5"/>
    <property type="match status" value="1"/>
</dbReference>
<dbReference type="FunFam" id="3.30.200.20:FF:000168">
    <property type="entry name" value="L-type lectin-domain containing receptor kinase IX.1"/>
    <property type="match status" value="1"/>
</dbReference>
<dbReference type="InterPro" id="IPR008271">
    <property type="entry name" value="Ser/Thr_kinase_AS"/>
</dbReference>
<dbReference type="InterPro" id="IPR011009">
    <property type="entry name" value="Kinase-like_dom_sf"/>
</dbReference>
<dbReference type="SMART" id="SM00257">
    <property type="entry name" value="LysM"/>
    <property type="match status" value="2"/>
</dbReference>
<dbReference type="SUPFAM" id="SSF56112">
    <property type="entry name" value="Protein kinase-like (PK-like)"/>
    <property type="match status" value="1"/>
</dbReference>
<dbReference type="SMART" id="SM00220">
    <property type="entry name" value="S_TKc"/>
    <property type="match status" value="1"/>
</dbReference>
<dbReference type="InterPro" id="IPR056561">
    <property type="entry name" value="NFP_LYK_LysM1"/>
</dbReference>
<dbReference type="PANTHER" id="PTHR45927">
    <property type="entry name" value="LYSM-DOMAIN RECEPTOR-LIKE KINASE-RELATED"/>
    <property type="match status" value="1"/>
</dbReference>
<feature type="domain" description="Protein kinase" evidence="20">
    <location>
        <begin position="320"/>
        <end position="575"/>
    </location>
</feature>
<dbReference type="InterPro" id="IPR056562">
    <property type="entry name" value="LysM2_CERK1_LYK3_4_5"/>
</dbReference>
<dbReference type="CDD" id="cd14066">
    <property type="entry name" value="STKc_IRAK"/>
    <property type="match status" value="1"/>
</dbReference>
<dbReference type="PROSITE" id="PS00108">
    <property type="entry name" value="PROTEIN_KINASE_ST"/>
    <property type="match status" value="1"/>
</dbReference>
<keyword evidence="16" id="KW-0325">Glycoprotein</keyword>
<keyword evidence="10 17" id="KW-0547">Nucleotide-binding</keyword>
<keyword evidence="15" id="KW-0675">Receptor</keyword>
<evidence type="ECO:0000256" key="6">
    <source>
        <dbReference type="ARBA" id="ARBA00022679"/>
    </source>
</evidence>
<dbReference type="InterPro" id="IPR036779">
    <property type="entry name" value="LysM_dom_sf"/>
</dbReference>
<evidence type="ECO:0000256" key="16">
    <source>
        <dbReference type="ARBA" id="ARBA00023180"/>
    </source>
</evidence>
<dbReference type="InterPro" id="IPR056563">
    <property type="entry name" value="LysM3_LYK4_5"/>
</dbReference>
<feature type="chain" id="PRO_5043585279" description="Protein kinase domain-containing protein" evidence="19">
    <location>
        <begin position="25"/>
        <end position="630"/>
    </location>
</feature>
<keyword evidence="14 18" id="KW-0472">Membrane</keyword>
<gene>
    <name evidence="22" type="ORF">SLEP1_g35904</name>
</gene>
<organism evidence="22 23">
    <name type="scientific">Rubroshorea leprosula</name>
    <dbReference type="NCBI Taxonomy" id="152421"/>
    <lineage>
        <taxon>Eukaryota</taxon>
        <taxon>Viridiplantae</taxon>
        <taxon>Streptophyta</taxon>
        <taxon>Embryophyta</taxon>
        <taxon>Tracheophyta</taxon>
        <taxon>Spermatophyta</taxon>
        <taxon>Magnoliopsida</taxon>
        <taxon>eudicotyledons</taxon>
        <taxon>Gunneridae</taxon>
        <taxon>Pentapetalae</taxon>
        <taxon>rosids</taxon>
        <taxon>malvids</taxon>
        <taxon>Malvales</taxon>
        <taxon>Dipterocarpaceae</taxon>
        <taxon>Rubroshorea</taxon>
    </lineage>
</organism>
<keyword evidence="4" id="KW-1003">Cell membrane</keyword>
<comment type="similarity">
    <text evidence="3">In the C-terminal section; belongs to the protein kinase superfamily. Ser/Thr protein kinase family.</text>
</comment>
<dbReference type="AlphaFoldDB" id="A0AAV5KPZ3"/>
<dbReference type="SUPFAM" id="SSF54106">
    <property type="entry name" value="LysM domain"/>
    <property type="match status" value="1"/>
</dbReference>
<dbReference type="Pfam" id="PF07714">
    <property type="entry name" value="PK_Tyr_Ser-Thr"/>
    <property type="match status" value="1"/>
</dbReference>
<dbReference type="InterPro" id="IPR017441">
    <property type="entry name" value="Protein_kinase_ATP_BS"/>
</dbReference>
<name>A0AAV5KPZ3_9ROSI</name>
<dbReference type="Gene3D" id="1.10.510.10">
    <property type="entry name" value="Transferase(Phosphotransferase) domain 1"/>
    <property type="match status" value="1"/>
</dbReference>
<dbReference type="Pfam" id="PF23472">
    <property type="entry name" value="LysM2_CERK1_LYK3_4_5"/>
    <property type="match status" value="1"/>
</dbReference>
<evidence type="ECO:0000256" key="19">
    <source>
        <dbReference type="SAM" id="SignalP"/>
    </source>
</evidence>
<feature type="signal peptide" evidence="19">
    <location>
        <begin position="1"/>
        <end position="24"/>
    </location>
</feature>
<keyword evidence="6" id="KW-0808">Transferase</keyword>
<evidence type="ECO:0000256" key="12">
    <source>
        <dbReference type="ARBA" id="ARBA00022840"/>
    </source>
</evidence>
<dbReference type="InterPro" id="IPR000719">
    <property type="entry name" value="Prot_kinase_dom"/>
</dbReference>
<dbReference type="Proteomes" id="UP001054252">
    <property type="component" value="Unassembled WGS sequence"/>
</dbReference>
<sequence length="630" mass="69917">MASMKKFIALFLVAAVLQWGGSHAQQPYVNQQQLACNNNNNITKGYSCNSFQKSCLSYVTFRSTPPYDSADTIAHLLGVDPNLIASLNRFPSKTTAVPSNKLVFVPVNCSCFGNFYQHNSSYLINKGDSYFTVSNNTYQGLTSCQAMEAQNPFDPLKLMVGAHLLIPLRCACPTYYQNASGINYLLTYIVTQGDTVSAIAKKFGADAKRVMADNDLSIDTLYPSTPILVALSNLTIQAPETNPSPPNERKKRTELIFGSIIVACVLFSALGFILFFLWRKGKGSALGEVAFNASFDDEFGNGMGAREFSYNELSKATKNFVEEKKLGEGGFGSVYRGFLRSSNIDVAVKRISRRSKQGIKEYTSEVKIISQLRHKNLVKLIGWCHEKELLLVYEFMPNGSLDSHLFKGRSLLPWNLRFQIVQGLASALLYLHEFGDFCVLHRDIKASNITLDLAFNAKLGDFGLARLVDHAKGSRTTLLAGTIGYMAPECHRTGKASKESDVYSFGVVALEVACGRRSIESRYDGDQASLVAWVWEAYGNERLLDVVDKKLSKDFDLLEMECLLIVGLWCVHPIDSMRPSIKQATQVLNFEAKLPNLPNKMPMPKYDIPNISIIKTSEPCSPNMSITVPR</sequence>
<dbReference type="PROSITE" id="PS51782">
    <property type="entry name" value="LYSM"/>
    <property type="match status" value="1"/>
</dbReference>
<evidence type="ECO:0000256" key="15">
    <source>
        <dbReference type="ARBA" id="ARBA00023170"/>
    </source>
</evidence>
<comment type="similarity">
    <text evidence="2">In the N-terminal section; belongs to the leguminous lectin family.</text>
</comment>
<evidence type="ECO:0000256" key="5">
    <source>
        <dbReference type="ARBA" id="ARBA00022527"/>
    </source>
</evidence>
<evidence type="ECO:0000256" key="18">
    <source>
        <dbReference type="SAM" id="Phobius"/>
    </source>
</evidence>
<protein>
    <recommendedName>
        <fullName evidence="24">Protein kinase domain-containing protein</fullName>
    </recommendedName>
</protein>
<evidence type="ECO:0000256" key="13">
    <source>
        <dbReference type="ARBA" id="ARBA00022989"/>
    </source>
</evidence>
<dbReference type="PROSITE" id="PS00107">
    <property type="entry name" value="PROTEIN_KINASE_ATP"/>
    <property type="match status" value="1"/>
</dbReference>
<evidence type="ECO:0000256" key="1">
    <source>
        <dbReference type="ARBA" id="ARBA00004251"/>
    </source>
</evidence>
<keyword evidence="7 18" id="KW-0812">Transmembrane</keyword>
<accession>A0AAV5KPZ3</accession>
<feature type="domain" description="LysM" evidence="21">
    <location>
        <begin position="186"/>
        <end position="229"/>
    </location>
</feature>
<dbReference type="CDD" id="cd00118">
    <property type="entry name" value="LysM"/>
    <property type="match status" value="1"/>
</dbReference>
<keyword evidence="8 19" id="KW-0732">Signal</keyword>
<evidence type="ECO:0000259" key="20">
    <source>
        <dbReference type="PROSITE" id="PS50011"/>
    </source>
</evidence>
<evidence type="ECO:0000256" key="14">
    <source>
        <dbReference type="ARBA" id="ARBA00023136"/>
    </source>
</evidence>
<comment type="subcellular location">
    <subcellularLocation>
        <location evidence="1">Cell membrane</location>
        <topology evidence="1">Single-pass type I membrane protein</topology>
    </subcellularLocation>
</comment>
<evidence type="ECO:0000256" key="17">
    <source>
        <dbReference type="PROSITE-ProRule" id="PRU10141"/>
    </source>
</evidence>
<dbReference type="GO" id="GO:0005886">
    <property type="term" value="C:plasma membrane"/>
    <property type="evidence" value="ECO:0007669"/>
    <property type="project" value="UniProtKB-SubCell"/>
</dbReference>
<dbReference type="InterPro" id="IPR018392">
    <property type="entry name" value="LysM"/>
</dbReference>
<dbReference type="GO" id="GO:0002229">
    <property type="term" value="P:defense response to oomycetes"/>
    <property type="evidence" value="ECO:0007669"/>
    <property type="project" value="UniProtKB-ARBA"/>
</dbReference>
<evidence type="ECO:0008006" key="24">
    <source>
        <dbReference type="Google" id="ProtNLM"/>
    </source>
</evidence>
<evidence type="ECO:0000313" key="22">
    <source>
        <dbReference type="EMBL" id="GKV26639.1"/>
    </source>
</evidence>
<proteinExistence type="inferred from homology"/>
<dbReference type="Gene3D" id="3.30.200.20">
    <property type="entry name" value="Phosphorylase Kinase, domain 1"/>
    <property type="match status" value="1"/>
</dbReference>
<dbReference type="Pfam" id="PF23446">
    <property type="entry name" value="LysM1_NFP_LYK"/>
    <property type="match status" value="1"/>
</dbReference>
<keyword evidence="12 17" id="KW-0067">ATP-binding</keyword>
<dbReference type="GO" id="GO:0005524">
    <property type="term" value="F:ATP binding"/>
    <property type="evidence" value="ECO:0007669"/>
    <property type="project" value="UniProtKB-UniRule"/>
</dbReference>
<comment type="caution">
    <text evidence="22">The sequence shown here is derived from an EMBL/GenBank/DDBJ whole genome shotgun (WGS) entry which is preliminary data.</text>
</comment>
<dbReference type="GO" id="GO:0004672">
    <property type="term" value="F:protein kinase activity"/>
    <property type="evidence" value="ECO:0007669"/>
    <property type="project" value="InterPro"/>
</dbReference>
<evidence type="ECO:0000256" key="2">
    <source>
        <dbReference type="ARBA" id="ARBA00008536"/>
    </source>
</evidence>
<evidence type="ECO:0000256" key="11">
    <source>
        <dbReference type="ARBA" id="ARBA00022777"/>
    </source>
</evidence>
<dbReference type="PROSITE" id="PS50011">
    <property type="entry name" value="PROTEIN_KINASE_DOM"/>
    <property type="match status" value="1"/>
</dbReference>
<reference evidence="22 23" key="1">
    <citation type="journal article" date="2021" name="Commun. Biol.">
        <title>The genome of Shorea leprosula (Dipterocarpaceae) highlights the ecological relevance of drought in aseasonal tropical rainforests.</title>
        <authorList>
            <person name="Ng K.K.S."/>
            <person name="Kobayashi M.J."/>
            <person name="Fawcett J.A."/>
            <person name="Hatakeyama M."/>
            <person name="Paape T."/>
            <person name="Ng C.H."/>
            <person name="Ang C.C."/>
            <person name="Tnah L.H."/>
            <person name="Lee C.T."/>
            <person name="Nishiyama T."/>
            <person name="Sese J."/>
            <person name="O'Brien M.J."/>
            <person name="Copetti D."/>
            <person name="Mohd Noor M.I."/>
            <person name="Ong R.C."/>
            <person name="Putra M."/>
            <person name="Sireger I.Z."/>
            <person name="Indrioko S."/>
            <person name="Kosugi Y."/>
            <person name="Izuno A."/>
            <person name="Isagi Y."/>
            <person name="Lee S.L."/>
            <person name="Shimizu K.K."/>
        </authorList>
    </citation>
    <scope>NUCLEOTIDE SEQUENCE [LARGE SCALE GENOMIC DNA]</scope>
    <source>
        <strain evidence="22">214</strain>
    </source>
</reference>
<keyword evidence="11" id="KW-0418">Kinase</keyword>
<dbReference type="PANTHER" id="PTHR45927:SF6">
    <property type="entry name" value="PROTEIN LYK5"/>
    <property type="match status" value="1"/>
</dbReference>
<dbReference type="EMBL" id="BPVZ01000072">
    <property type="protein sequence ID" value="GKV26639.1"/>
    <property type="molecule type" value="Genomic_DNA"/>
</dbReference>
<evidence type="ECO:0000259" key="21">
    <source>
        <dbReference type="PROSITE" id="PS51782"/>
    </source>
</evidence>
<feature type="transmembrane region" description="Helical" evidence="18">
    <location>
        <begin position="255"/>
        <end position="278"/>
    </location>
</feature>
<dbReference type="GO" id="GO:0030246">
    <property type="term" value="F:carbohydrate binding"/>
    <property type="evidence" value="ECO:0007669"/>
    <property type="project" value="UniProtKB-KW"/>
</dbReference>
<dbReference type="InterPro" id="IPR052611">
    <property type="entry name" value="Plant_RLK_LysM"/>
</dbReference>
<evidence type="ECO:0000256" key="8">
    <source>
        <dbReference type="ARBA" id="ARBA00022729"/>
    </source>
</evidence>
<keyword evidence="23" id="KW-1185">Reference proteome</keyword>
<keyword evidence="9" id="KW-0430">Lectin</keyword>
<keyword evidence="13 18" id="KW-1133">Transmembrane helix</keyword>
<dbReference type="FunFam" id="1.10.510.10:FF:000240">
    <property type="entry name" value="Lectin-domain containing receptor kinase A4.3"/>
    <property type="match status" value="1"/>
</dbReference>
<evidence type="ECO:0000256" key="10">
    <source>
        <dbReference type="ARBA" id="ARBA00022741"/>
    </source>
</evidence>
<evidence type="ECO:0000256" key="9">
    <source>
        <dbReference type="ARBA" id="ARBA00022734"/>
    </source>
</evidence>
<feature type="binding site" evidence="17">
    <location>
        <position position="349"/>
    </location>
    <ligand>
        <name>ATP</name>
        <dbReference type="ChEBI" id="CHEBI:30616"/>
    </ligand>
</feature>
<evidence type="ECO:0000256" key="3">
    <source>
        <dbReference type="ARBA" id="ARBA00010217"/>
    </source>
</evidence>
<keyword evidence="5" id="KW-0723">Serine/threonine-protein kinase</keyword>
<evidence type="ECO:0000256" key="4">
    <source>
        <dbReference type="ARBA" id="ARBA00022475"/>
    </source>
</evidence>
<dbReference type="Gene3D" id="3.10.350.10">
    <property type="entry name" value="LysM domain"/>
    <property type="match status" value="1"/>
</dbReference>
<evidence type="ECO:0000256" key="7">
    <source>
        <dbReference type="ARBA" id="ARBA00022692"/>
    </source>
</evidence>